<dbReference type="AlphaFoldDB" id="A0A369TDA6"/>
<sequence length="240" mass="26379">MPREHKRDNNVPTTEGASDQQVQKFLNKVAATPAVRRPGEVGRLIFAMDATASREPTWDQASHIQAEMFQETAALGGLHIQLAYYRGFGEFDASEWYADSQKLLRRMTGVRCLAGRTQLAKVLKHARKEAKQHKVNALVFVGDCMEEDVDALGQLAGELGLLGVPCFMFHEGHEALARRAFEQIAQLSGGACCRFDANSPQQLRDLLSAVAVFAAGGRKALGDYSKARGGVVKQLTYQMK</sequence>
<reference evidence="1 2" key="1">
    <citation type="submission" date="2018-07" db="EMBL/GenBank/DDBJ databases">
        <title>Venubactetium sediminum gen. nov., sp. nov., isolated from a marine solar saltern.</title>
        <authorList>
            <person name="Wang S."/>
        </authorList>
    </citation>
    <scope>NUCLEOTIDE SEQUENCE [LARGE SCALE GENOMIC DNA]</scope>
    <source>
        <strain evidence="1 2">WD2A32</strain>
    </source>
</reference>
<dbReference type="EMBL" id="QPMH01000004">
    <property type="protein sequence ID" value="RDD62812.1"/>
    <property type="molecule type" value="Genomic_DNA"/>
</dbReference>
<keyword evidence="2" id="KW-1185">Reference proteome</keyword>
<gene>
    <name evidence="1" type="ORF">DRB17_06550</name>
</gene>
<dbReference type="InterPro" id="IPR036465">
    <property type="entry name" value="vWFA_dom_sf"/>
</dbReference>
<evidence type="ECO:0000313" key="2">
    <source>
        <dbReference type="Proteomes" id="UP000253941"/>
    </source>
</evidence>
<name>A0A369TDA6_9PROT</name>
<organism evidence="1 2">
    <name type="scientific">Ferruginivarius sediminum</name>
    <dbReference type="NCBI Taxonomy" id="2661937"/>
    <lineage>
        <taxon>Bacteria</taxon>
        <taxon>Pseudomonadati</taxon>
        <taxon>Pseudomonadota</taxon>
        <taxon>Alphaproteobacteria</taxon>
        <taxon>Rhodospirillales</taxon>
        <taxon>Rhodospirillaceae</taxon>
        <taxon>Ferruginivarius</taxon>
    </lineage>
</organism>
<dbReference type="SUPFAM" id="SSF53300">
    <property type="entry name" value="vWA-like"/>
    <property type="match status" value="1"/>
</dbReference>
<evidence type="ECO:0000313" key="1">
    <source>
        <dbReference type="EMBL" id="RDD62812.1"/>
    </source>
</evidence>
<accession>A0A369TDA6</accession>
<comment type="caution">
    <text evidence="1">The sequence shown here is derived from an EMBL/GenBank/DDBJ whole genome shotgun (WGS) entry which is preliminary data.</text>
</comment>
<dbReference type="RefSeq" id="WP_114581387.1">
    <property type="nucleotide sequence ID" value="NZ_QPMH01000004.1"/>
</dbReference>
<protein>
    <submittedName>
        <fullName evidence="1">VWA domain-containing protein</fullName>
    </submittedName>
</protein>
<proteinExistence type="predicted"/>
<dbReference type="Proteomes" id="UP000253941">
    <property type="component" value="Unassembled WGS sequence"/>
</dbReference>